<evidence type="ECO:0000313" key="2">
    <source>
        <dbReference type="EMBL" id="KAL0919468.1"/>
    </source>
</evidence>
<dbReference type="Proteomes" id="UP001552299">
    <property type="component" value="Unassembled WGS sequence"/>
</dbReference>
<name>A0ABD0VAR0_DENTH</name>
<reference evidence="2 3" key="1">
    <citation type="journal article" date="2024" name="Plant Biotechnol. J.">
        <title>Dendrobium thyrsiflorum genome and its molecular insights into genes involved in important horticultural traits.</title>
        <authorList>
            <person name="Chen B."/>
            <person name="Wang J.Y."/>
            <person name="Zheng P.J."/>
            <person name="Li K.L."/>
            <person name="Liang Y.M."/>
            <person name="Chen X.F."/>
            <person name="Zhang C."/>
            <person name="Zhao X."/>
            <person name="He X."/>
            <person name="Zhang G.Q."/>
            <person name="Liu Z.J."/>
            <person name="Xu Q."/>
        </authorList>
    </citation>
    <scope>NUCLEOTIDE SEQUENCE [LARGE SCALE GENOMIC DNA]</scope>
    <source>
        <strain evidence="2">GZMU011</strain>
    </source>
</reference>
<dbReference type="AlphaFoldDB" id="A0ABD0VAR0"/>
<evidence type="ECO:0000313" key="3">
    <source>
        <dbReference type="Proteomes" id="UP001552299"/>
    </source>
</evidence>
<feature type="region of interest" description="Disordered" evidence="1">
    <location>
        <begin position="78"/>
        <end position="99"/>
    </location>
</feature>
<gene>
    <name evidence="2" type="ORF">M5K25_011563</name>
</gene>
<dbReference type="EMBL" id="JANQDX010000009">
    <property type="protein sequence ID" value="KAL0919468.1"/>
    <property type="molecule type" value="Genomic_DNA"/>
</dbReference>
<protein>
    <submittedName>
        <fullName evidence="2">Uncharacterized protein</fullName>
    </submittedName>
</protein>
<organism evidence="2 3">
    <name type="scientific">Dendrobium thyrsiflorum</name>
    <name type="common">Pinecone-like raceme dendrobium</name>
    <name type="synonym">Orchid</name>
    <dbReference type="NCBI Taxonomy" id="117978"/>
    <lineage>
        <taxon>Eukaryota</taxon>
        <taxon>Viridiplantae</taxon>
        <taxon>Streptophyta</taxon>
        <taxon>Embryophyta</taxon>
        <taxon>Tracheophyta</taxon>
        <taxon>Spermatophyta</taxon>
        <taxon>Magnoliopsida</taxon>
        <taxon>Liliopsida</taxon>
        <taxon>Asparagales</taxon>
        <taxon>Orchidaceae</taxon>
        <taxon>Epidendroideae</taxon>
        <taxon>Malaxideae</taxon>
        <taxon>Dendrobiinae</taxon>
        <taxon>Dendrobium</taxon>
    </lineage>
</organism>
<keyword evidence="3" id="KW-1185">Reference proteome</keyword>
<sequence length="199" mass="20752">MKIVIWTDKNLIVKTLASGGRTADGGGRTRASSSAGILGRAQVAARVAGQGADIRERARAGERAASVVAQAASAGAQANSTGARVGSGQPRQCAGNRGRFTGSSFQTGFQKKMEAKIKLAVLSLRFFSWEPTESWHTGMLASGYMSISGTQAPWSSPRVLSSSALSKPPFRSNSFTLLASSGAPGAGYCSWNSYMKCSH</sequence>
<accession>A0ABD0VAR0</accession>
<proteinExistence type="predicted"/>
<comment type="caution">
    <text evidence="2">The sequence shown here is derived from an EMBL/GenBank/DDBJ whole genome shotgun (WGS) entry which is preliminary data.</text>
</comment>
<evidence type="ECO:0000256" key="1">
    <source>
        <dbReference type="SAM" id="MobiDB-lite"/>
    </source>
</evidence>